<dbReference type="OrthoDB" id="3687132at2759"/>
<dbReference type="InterPro" id="IPR027417">
    <property type="entry name" value="P-loop_NTPase"/>
</dbReference>
<dbReference type="InterPro" id="IPR029058">
    <property type="entry name" value="AB_hydrolase_fold"/>
</dbReference>
<dbReference type="InterPro" id="IPR007111">
    <property type="entry name" value="NACHT_NTPase"/>
</dbReference>
<dbReference type="Proteomes" id="UP000326924">
    <property type="component" value="Unassembled WGS sequence"/>
</dbReference>
<accession>A0A5J5ED20</accession>
<feature type="region of interest" description="Disordered" evidence="2">
    <location>
        <begin position="1262"/>
        <end position="1291"/>
    </location>
</feature>
<comment type="caution">
    <text evidence="4">The sequence shown here is derived from an EMBL/GenBank/DDBJ whole genome shotgun (WGS) entry which is preliminary data.</text>
</comment>
<evidence type="ECO:0000256" key="2">
    <source>
        <dbReference type="SAM" id="MobiDB-lite"/>
    </source>
</evidence>
<reference evidence="4 5" key="1">
    <citation type="submission" date="2019-09" db="EMBL/GenBank/DDBJ databases">
        <title>Draft genome of the ectomycorrhizal ascomycete Sphaerosporella brunnea.</title>
        <authorList>
            <consortium name="DOE Joint Genome Institute"/>
            <person name="Benucci G.M."/>
            <person name="Marozzi G."/>
            <person name="Antonielli L."/>
            <person name="Sanchez S."/>
            <person name="Marco P."/>
            <person name="Wang X."/>
            <person name="Falini L.B."/>
            <person name="Barry K."/>
            <person name="Haridas S."/>
            <person name="Lipzen A."/>
            <person name="Labutti K."/>
            <person name="Grigoriev I.V."/>
            <person name="Murat C."/>
            <person name="Martin F."/>
            <person name="Albertini E."/>
            <person name="Donnini D."/>
            <person name="Bonito G."/>
        </authorList>
    </citation>
    <scope>NUCLEOTIDE SEQUENCE [LARGE SCALE GENOMIC DNA]</scope>
    <source>
        <strain evidence="4 5">Sb_GMNB300</strain>
    </source>
</reference>
<dbReference type="PANTHER" id="PTHR10039">
    <property type="entry name" value="AMELOGENIN"/>
    <property type="match status" value="1"/>
</dbReference>
<evidence type="ECO:0000313" key="5">
    <source>
        <dbReference type="Proteomes" id="UP000326924"/>
    </source>
</evidence>
<evidence type="ECO:0000256" key="1">
    <source>
        <dbReference type="ARBA" id="ARBA00022737"/>
    </source>
</evidence>
<sequence>MPTLFERFRGSGKPKDRGLLILWEPQDGEATIDIVAVHGLNGHRLRTWTHIDPDTKEETLWLRDLLPQHFPTARIMTFGYSAEIWNDKVKLPLSSHAETLLHALLVRRERQDCFAVTQETWKDRPIIFIVHSMGGILIKQALLKAVPNEAGYASICSSTLGIAFFGTPHGGSHLASVLSVVATITPGVSGTHGKLLAEGSADLKQLSCDFNQIANRYKFVSFYEEEIYPVLSRKVVPLESAVMSVPGERRVKLPGNHRTMCQFGKGDDHFDWVWTGIREIARSERPEAKTEKLTMIATNAVKEQIDIFRTSEAVPREQAQCLNDLQAPEYEWFRESKVRTAVHGTFDHLLEEPQLRTWKSCPESALLWVRGQPGCGKTTFSKFVLEDLEKDLFDAQDANNTSQGRAVVLYFFFYGQDEECNTELGLLRALIDQLLKADPNLYQHIIPHRQRLPGKFADESGTLWSIFTAMVLNRCFSTVFFIIDAFDECETGTGLNDYHPTLEKIKRLVGAKYRNGNILKFLVTSRPTSAIAASLYNFSVMTIEPRMEAIDLFIDSETVALPDNIRQLVRTTLKGKSGKSFLWVSIITRRIRRMNKHQLKPKKLQDFMEKLPTELNRTYDSIFGRIMEEMRPLLLWVLYSPRSMTIKQLEEALATEPDCKSASKLSENRVDLSIDGLEADSEGLIEVNTDRRSRVRVSFVHQTVKEFLLDTRLLSSEETTGMAQIYLAKTCLTYLNFDDFAQRPLDRAVREKTYPLYKPAAENWVRFVHQAVREEKAQLSTDLTELMDPLLVLDSTTSKTWREQLGRRLVAVQYPSDLAIELDVDWLLSYVLKGRNDRITSEISPTAFQRAAQNFDTRILYLLFEHKLSKDGTPPIDMEDILISAVRNERCGKDLIALIQQYYHDFVASEKVVIEALRNYTFGKDVIHTLLETNPSLEITKSMIESAVRSGTYNRITGSDLLSVFGNPDAIRNLPVGPLMWSPPDPTLQPDPENEALEYLLTSPRNPGIEISEEDLINAVKNAQLADRKLTSRLSARDITITPTVREAAARNEVCGLQLVELLLDSKPFLLKEPFLVAAASNRQQGMAMFKLFYERGLNFNLTEPVLLMAAKDGSVGLVNFLLQITENSIIEEKLLIAACLNTDMGRTLDLLLNTESPFVFTERIKQKLVIAAQHNYWAGELILKLLSTRFQSLDVDKDVAEALCSLTWQEPKLLNMFLSNVVATFSKDAIAVMQDQHEIEQCLLEQPLLAEIIEPLPWVDTPAADQEPENSDSDSEGEFAGNEKLQDPPWTCVPYKPVMETLDQWTRIGAEMRAIRLGRYGSGDEIEVQVEAVVEDEEGRVLKRVKLN</sequence>
<organism evidence="4 5">
    <name type="scientific">Sphaerosporella brunnea</name>
    <dbReference type="NCBI Taxonomy" id="1250544"/>
    <lineage>
        <taxon>Eukaryota</taxon>
        <taxon>Fungi</taxon>
        <taxon>Dikarya</taxon>
        <taxon>Ascomycota</taxon>
        <taxon>Pezizomycotina</taxon>
        <taxon>Pezizomycetes</taxon>
        <taxon>Pezizales</taxon>
        <taxon>Pyronemataceae</taxon>
        <taxon>Sphaerosporella</taxon>
    </lineage>
</organism>
<dbReference type="SUPFAM" id="SSF53474">
    <property type="entry name" value="alpha/beta-Hydrolases"/>
    <property type="match status" value="1"/>
</dbReference>
<keyword evidence="5" id="KW-1185">Reference proteome</keyword>
<feature type="compositionally biased region" description="Acidic residues" evidence="2">
    <location>
        <begin position="1267"/>
        <end position="1278"/>
    </location>
</feature>
<keyword evidence="1" id="KW-0677">Repeat</keyword>
<proteinExistence type="predicted"/>
<evidence type="ECO:0000313" key="4">
    <source>
        <dbReference type="EMBL" id="KAA8893244.1"/>
    </source>
</evidence>
<protein>
    <recommendedName>
        <fullName evidence="3">NACHT domain-containing protein</fullName>
    </recommendedName>
</protein>
<dbReference type="Gene3D" id="3.40.50.300">
    <property type="entry name" value="P-loop containing nucleotide triphosphate hydrolases"/>
    <property type="match status" value="1"/>
</dbReference>
<dbReference type="Gene3D" id="3.40.50.1820">
    <property type="entry name" value="alpha/beta hydrolase"/>
    <property type="match status" value="1"/>
</dbReference>
<dbReference type="EMBL" id="VXIS01000474">
    <property type="protein sequence ID" value="KAA8893244.1"/>
    <property type="molecule type" value="Genomic_DNA"/>
</dbReference>
<dbReference type="InParanoid" id="A0A5J5ED20"/>
<dbReference type="Pfam" id="PF24883">
    <property type="entry name" value="NPHP3_N"/>
    <property type="match status" value="1"/>
</dbReference>
<name>A0A5J5ED20_9PEZI</name>
<feature type="domain" description="NACHT" evidence="3">
    <location>
        <begin position="365"/>
        <end position="529"/>
    </location>
</feature>
<dbReference type="InterPro" id="IPR056884">
    <property type="entry name" value="NPHP3-like_N"/>
</dbReference>
<dbReference type="SUPFAM" id="SSF52540">
    <property type="entry name" value="P-loop containing nucleoside triphosphate hydrolases"/>
    <property type="match status" value="1"/>
</dbReference>
<dbReference type="PROSITE" id="PS50837">
    <property type="entry name" value="NACHT"/>
    <property type="match status" value="1"/>
</dbReference>
<gene>
    <name evidence="4" type="ORF">FN846DRAFT_549234</name>
</gene>
<evidence type="ECO:0000259" key="3">
    <source>
        <dbReference type="PROSITE" id="PS50837"/>
    </source>
</evidence>